<evidence type="ECO:0000313" key="2">
    <source>
        <dbReference type="EMBL" id="MDU9694127.1"/>
    </source>
</evidence>
<accession>A0AAX6NEB8</accession>
<dbReference type="AlphaFoldDB" id="A0AAX6NEB8"/>
<evidence type="ECO:0000313" key="3">
    <source>
        <dbReference type="Proteomes" id="UP001269400"/>
    </source>
</evidence>
<name>A0AAX6NEB8_PRIAR</name>
<dbReference type="PROSITE" id="PS51257">
    <property type="entry name" value="PROKAR_LIPOPROTEIN"/>
    <property type="match status" value="1"/>
</dbReference>
<dbReference type="EMBL" id="JAPTGD010000002">
    <property type="protein sequence ID" value="MDU9694127.1"/>
    <property type="molecule type" value="Genomic_DNA"/>
</dbReference>
<dbReference type="Proteomes" id="UP001269400">
    <property type="component" value="Unassembled WGS sequence"/>
</dbReference>
<reference evidence="2" key="2">
    <citation type="submission" date="2022-12" db="EMBL/GenBank/DDBJ databases">
        <authorList>
            <person name="Dechsakulwatana C."/>
            <person name="Rungsihiranrut A."/>
            <person name="Muangchinda C."/>
            <person name="Ningthoujam R."/>
            <person name="Klankeo P."/>
            <person name="Pinyakong O."/>
        </authorList>
    </citation>
    <scope>NUCLEOTIDE SEQUENCE</scope>
    <source>
        <strain evidence="2">TL01-2</strain>
    </source>
</reference>
<gene>
    <name evidence="2" type="ORF">O0Q50_23365</name>
</gene>
<sequence>MKFKPLLVIPLLMSASLLGACSNESNASNTDQPAAKVVTKVSTLSDKEYGEVGTDELKDPKKEDFRKVNIKVTLSEVDKIEKEKVDMPNYKKIFNNIDKDEQTRYWFGKGDAKEDDEGNQEVFTQEFVLYTKNLSEDDIKTALETNEIKTSWVNKDNKEKTQQEITAADNISFK</sequence>
<evidence type="ECO:0000256" key="1">
    <source>
        <dbReference type="SAM" id="SignalP"/>
    </source>
</evidence>
<dbReference type="RefSeq" id="WP_316911340.1">
    <property type="nucleotide sequence ID" value="NZ_JAPTGD010000002.1"/>
</dbReference>
<protein>
    <recommendedName>
        <fullName evidence="4">Lipoprotein</fullName>
    </recommendedName>
</protein>
<keyword evidence="1" id="KW-0732">Signal</keyword>
<feature type="chain" id="PRO_5043892841" description="Lipoprotein" evidence="1">
    <location>
        <begin position="21"/>
        <end position="174"/>
    </location>
</feature>
<reference evidence="2" key="1">
    <citation type="journal article" date="2022" name="J Environ Chem Eng">
        <title>Biodegradation of petroleum oil using a constructed nonpathogenic and heavy metal-tolerant bacterial consortium isolated from marine sponges.</title>
        <authorList>
            <person name="Dechsakulwatana C."/>
            <person name="Rungsihiranrut A."/>
            <person name="Muangchinda C."/>
            <person name="Ningthoujam R."/>
            <person name="Klankeo P."/>
            <person name="Pinyakong O."/>
        </authorList>
    </citation>
    <scope>NUCLEOTIDE SEQUENCE</scope>
    <source>
        <strain evidence="2">TL01-2</strain>
    </source>
</reference>
<feature type="signal peptide" evidence="1">
    <location>
        <begin position="1"/>
        <end position="20"/>
    </location>
</feature>
<evidence type="ECO:0008006" key="4">
    <source>
        <dbReference type="Google" id="ProtNLM"/>
    </source>
</evidence>
<organism evidence="2 3">
    <name type="scientific">Priestia aryabhattai</name>
    <name type="common">Bacillus aryabhattai</name>
    <dbReference type="NCBI Taxonomy" id="412384"/>
    <lineage>
        <taxon>Bacteria</taxon>
        <taxon>Bacillati</taxon>
        <taxon>Bacillota</taxon>
        <taxon>Bacilli</taxon>
        <taxon>Bacillales</taxon>
        <taxon>Bacillaceae</taxon>
        <taxon>Priestia</taxon>
    </lineage>
</organism>
<comment type="caution">
    <text evidence="2">The sequence shown here is derived from an EMBL/GenBank/DDBJ whole genome shotgun (WGS) entry which is preliminary data.</text>
</comment>
<proteinExistence type="predicted"/>